<keyword evidence="2" id="KW-1133">Transmembrane helix</keyword>
<dbReference type="AlphaFoldDB" id="A0A3S0XQY4"/>
<evidence type="ECO:0000256" key="1">
    <source>
        <dbReference type="SAM" id="MobiDB-lite"/>
    </source>
</evidence>
<dbReference type="RefSeq" id="WP_127047167.1">
    <property type="nucleotide sequence ID" value="NZ_RZGZ01000001.1"/>
</dbReference>
<evidence type="ECO:0008006" key="5">
    <source>
        <dbReference type="Google" id="ProtNLM"/>
    </source>
</evidence>
<feature type="compositionally biased region" description="Low complexity" evidence="1">
    <location>
        <begin position="82"/>
        <end position="97"/>
    </location>
</feature>
<reference evidence="3 4" key="1">
    <citation type="submission" date="2018-12" db="EMBL/GenBank/DDBJ databases">
        <authorList>
            <person name="Li F."/>
        </authorList>
    </citation>
    <scope>NUCLEOTIDE SEQUENCE [LARGE SCALE GENOMIC DNA]</scope>
    <source>
        <strain evidence="3 4">EGI 6500705</strain>
    </source>
</reference>
<keyword evidence="2" id="KW-0812">Transmembrane</keyword>
<evidence type="ECO:0000313" key="4">
    <source>
        <dbReference type="Proteomes" id="UP000274909"/>
    </source>
</evidence>
<dbReference type="Proteomes" id="UP000274909">
    <property type="component" value="Unassembled WGS sequence"/>
</dbReference>
<name>A0A3S0XQY4_9MICO</name>
<keyword evidence="4" id="KW-1185">Reference proteome</keyword>
<sequence>MTPIDVDGEHRAPSGSPAAEGDAGDTAPRRGALWIGSAIAIVAVLALLAGTVFALLTHMDGAGMPDPTRPDTGAAVSDGSRPVPAETPAAAIAAPRPTECGQIYSPEMLASLEATGLPLNDGSVDDSLGTTDDDLMAVIAENTTFKCSWGSAGEYGLNTNITQVSPEASTAVLERLGVLGFDCYEESEGTRCIQSDIVTDELGTYRMGESHFVRGGVWVATHWVNFAPDGYTQDVIASLWPTE</sequence>
<accession>A0A3S0XQY4</accession>
<feature type="transmembrane region" description="Helical" evidence="2">
    <location>
        <begin position="32"/>
        <end position="56"/>
    </location>
</feature>
<evidence type="ECO:0000256" key="2">
    <source>
        <dbReference type="SAM" id="Phobius"/>
    </source>
</evidence>
<feature type="region of interest" description="Disordered" evidence="1">
    <location>
        <begin position="1"/>
        <end position="26"/>
    </location>
</feature>
<gene>
    <name evidence="3" type="ORF">ELQ94_03500</name>
</gene>
<organism evidence="3 4">
    <name type="scientific">Labedella endophytica</name>
    <dbReference type="NCBI Taxonomy" id="1523160"/>
    <lineage>
        <taxon>Bacteria</taxon>
        <taxon>Bacillati</taxon>
        <taxon>Actinomycetota</taxon>
        <taxon>Actinomycetes</taxon>
        <taxon>Micrococcales</taxon>
        <taxon>Microbacteriaceae</taxon>
        <taxon>Labedella</taxon>
    </lineage>
</organism>
<dbReference type="OrthoDB" id="5108077at2"/>
<dbReference type="EMBL" id="RZGZ01000001">
    <property type="protein sequence ID" value="RUR03606.1"/>
    <property type="molecule type" value="Genomic_DNA"/>
</dbReference>
<comment type="caution">
    <text evidence="3">The sequence shown here is derived from an EMBL/GenBank/DDBJ whole genome shotgun (WGS) entry which is preliminary data.</text>
</comment>
<feature type="region of interest" description="Disordered" evidence="1">
    <location>
        <begin position="64"/>
        <end position="97"/>
    </location>
</feature>
<keyword evidence="2" id="KW-0472">Membrane</keyword>
<evidence type="ECO:0000313" key="3">
    <source>
        <dbReference type="EMBL" id="RUR03606.1"/>
    </source>
</evidence>
<proteinExistence type="predicted"/>
<protein>
    <recommendedName>
        <fullName evidence="5">DUF3558 domain-containing protein</fullName>
    </recommendedName>
</protein>